<keyword evidence="4" id="KW-0233">DNA recombination</keyword>
<dbReference type="Proteomes" id="UP000229498">
    <property type="component" value="Unassembled WGS sequence"/>
</dbReference>
<dbReference type="InterPro" id="IPR002104">
    <property type="entry name" value="Integrase_catalytic"/>
</dbReference>
<evidence type="ECO:0000256" key="2">
    <source>
        <dbReference type="ARBA" id="ARBA00022908"/>
    </source>
</evidence>
<keyword evidence="7" id="KW-1185">Reference proteome</keyword>
<dbReference type="InterPro" id="IPR013762">
    <property type="entry name" value="Integrase-like_cat_sf"/>
</dbReference>
<evidence type="ECO:0000256" key="3">
    <source>
        <dbReference type="ARBA" id="ARBA00023125"/>
    </source>
</evidence>
<dbReference type="PANTHER" id="PTHR30349:SF41">
    <property type="entry name" value="INTEGRASE_RECOMBINASE PROTEIN MJ0367-RELATED"/>
    <property type="match status" value="1"/>
</dbReference>
<protein>
    <recommendedName>
        <fullName evidence="5">Tyr recombinase domain-containing protein</fullName>
    </recommendedName>
</protein>
<evidence type="ECO:0000313" key="6">
    <source>
        <dbReference type="EMBL" id="PJK29924.1"/>
    </source>
</evidence>
<dbReference type="AlphaFoldDB" id="A0A2M9G2K6"/>
<evidence type="ECO:0000256" key="4">
    <source>
        <dbReference type="ARBA" id="ARBA00023172"/>
    </source>
</evidence>
<evidence type="ECO:0000313" key="7">
    <source>
        <dbReference type="Proteomes" id="UP000229498"/>
    </source>
</evidence>
<dbReference type="InterPro" id="IPR050090">
    <property type="entry name" value="Tyrosine_recombinase_XerCD"/>
</dbReference>
<sequence length="332" mass="37965">MPLKLTRRGRSKNWYLRGTVRGQAVFESTGTADRTLAESLRIRRESEIEHRSVHGAEATATFLEAAVAYMENGGESRYLGKLIEEFRHLRLAEIDQPRLDRAARKISPDGGGAWRNRSIYTPFIAVWNHAVEDGLCQPRKWRRPKMKKPVTRAGSPDYFRKLLPHCDQRLRAFLIFILNTGCRPSEALGFDRNGNDLNLAEGWARLLTSKTEEPRLIHLPPVVVAELANLPDYPNGRLFGWTDYHRVYKPLKAACTAAEVEYLRPHELGSHSYATWMRQYGGKDSVDLLKTGRWKDIRSVARYDHADINVVKRASDAFPDVQNKSTRKRNSA</sequence>
<keyword evidence="2" id="KW-0229">DNA integration</keyword>
<evidence type="ECO:0000259" key="5">
    <source>
        <dbReference type="PROSITE" id="PS51898"/>
    </source>
</evidence>
<reference evidence="6 7" key="1">
    <citation type="submission" date="2017-11" db="EMBL/GenBank/DDBJ databases">
        <title>Draft genome sequence of Rhizobiales bacterium SY3-13.</title>
        <authorList>
            <person name="Sun C."/>
        </authorList>
    </citation>
    <scope>NUCLEOTIDE SEQUENCE [LARGE SCALE GENOMIC DNA]</scope>
    <source>
        <strain evidence="6 7">SY3-13</strain>
    </source>
</reference>
<dbReference type="InterPro" id="IPR011010">
    <property type="entry name" value="DNA_brk_join_enz"/>
</dbReference>
<dbReference type="RefSeq" id="WP_109793201.1">
    <property type="nucleotide sequence ID" value="NZ_PHIG01000031.1"/>
</dbReference>
<dbReference type="SUPFAM" id="SSF56349">
    <property type="entry name" value="DNA breaking-rejoining enzymes"/>
    <property type="match status" value="1"/>
</dbReference>
<comment type="caution">
    <text evidence="6">The sequence shown here is derived from an EMBL/GenBank/DDBJ whole genome shotgun (WGS) entry which is preliminary data.</text>
</comment>
<proteinExistence type="inferred from homology"/>
<dbReference type="GO" id="GO:0015074">
    <property type="term" value="P:DNA integration"/>
    <property type="evidence" value="ECO:0007669"/>
    <property type="project" value="UniProtKB-KW"/>
</dbReference>
<dbReference type="PROSITE" id="PS51898">
    <property type="entry name" value="TYR_RECOMBINASE"/>
    <property type="match status" value="1"/>
</dbReference>
<organism evidence="6 7">
    <name type="scientific">Minwuia thermotolerans</name>
    <dbReference type="NCBI Taxonomy" id="2056226"/>
    <lineage>
        <taxon>Bacteria</taxon>
        <taxon>Pseudomonadati</taxon>
        <taxon>Pseudomonadota</taxon>
        <taxon>Alphaproteobacteria</taxon>
        <taxon>Minwuiales</taxon>
        <taxon>Minwuiaceae</taxon>
        <taxon>Minwuia</taxon>
    </lineage>
</organism>
<dbReference type="EMBL" id="PHIG01000031">
    <property type="protein sequence ID" value="PJK29924.1"/>
    <property type="molecule type" value="Genomic_DNA"/>
</dbReference>
<feature type="domain" description="Tyr recombinase" evidence="5">
    <location>
        <begin position="149"/>
        <end position="316"/>
    </location>
</feature>
<dbReference type="PANTHER" id="PTHR30349">
    <property type="entry name" value="PHAGE INTEGRASE-RELATED"/>
    <property type="match status" value="1"/>
</dbReference>
<keyword evidence="3" id="KW-0238">DNA-binding</keyword>
<name>A0A2M9G2K6_9PROT</name>
<evidence type="ECO:0000256" key="1">
    <source>
        <dbReference type="ARBA" id="ARBA00008857"/>
    </source>
</evidence>
<accession>A0A2M9G2K6</accession>
<comment type="similarity">
    <text evidence="1">Belongs to the 'phage' integrase family.</text>
</comment>
<dbReference type="GO" id="GO:0006310">
    <property type="term" value="P:DNA recombination"/>
    <property type="evidence" value="ECO:0007669"/>
    <property type="project" value="UniProtKB-KW"/>
</dbReference>
<dbReference type="GO" id="GO:0003677">
    <property type="term" value="F:DNA binding"/>
    <property type="evidence" value="ECO:0007669"/>
    <property type="project" value="UniProtKB-KW"/>
</dbReference>
<dbReference type="OrthoDB" id="7615137at2"/>
<gene>
    <name evidence="6" type="ORF">CVT23_09140</name>
</gene>
<dbReference type="Gene3D" id="1.10.443.10">
    <property type="entry name" value="Intergrase catalytic core"/>
    <property type="match status" value="1"/>
</dbReference>
<dbReference type="Pfam" id="PF00589">
    <property type="entry name" value="Phage_integrase"/>
    <property type="match status" value="1"/>
</dbReference>